<dbReference type="HAMAP" id="MF_00712">
    <property type="entry name" value="GcvPA"/>
    <property type="match status" value="1"/>
</dbReference>
<comment type="catalytic activity">
    <reaction evidence="3 4">
        <text>N(6)-[(R)-lipoyl]-L-lysyl-[glycine-cleavage complex H protein] + glycine + H(+) = N(6)-[(R)-S(8)-aminomethyldihydrolipoyl]-L-lysyl-[glycine-cleavage complex H protein] + CO2</text>
        <dbReference type="Rhea" id="RHEA:24304"/>
        <dbReference type="Rhea" id="RHEA-COMP:10494"/>
        <dbReference type="Rhea" id="RHEA-COMP:10495"/>
        <dbReference type="ChEBI" id="CHEBI:15378"/>
        <dbReference type="ChEBI" id="CHEBI:16526"/>
        <dbReference type="ChEBI" id="CHEBI:57305"/>
        <dbReference type="ChEBI" id="CHEBI:83099"/>
        <dbReference type="ChEBI" id="CHEBI:83143"/>
        <dbReference type="EC" id="1.4.4.2"/>
    </reaction>
</comment>
<evidence type="ECO:0000256" key="1">
    <source>
        <dbReference type="ARBA" id="ARBA00003788"/>
    </source>
</evidence>
<dbReference type="InterPro" id="IPR015422">
    <property type="entry name" value="PyrdxlP-dep_Trfase_small"/>
</dbReference>
<dbReference type="InterPro" id="IPR020581">
    <property type="entry name" value="GDC_P"/>
</dbReference>
<dbReference type="Gene3D" id="3.40.640.10">
    <property type="entry name" value="Type I PLP-dependent aspartate aminotransferase-like (Major domain)"/>
    <property type="match status" value="1"/>
</dbReference>
<dbReference type="InterPro" id="IPR015421">
    <property type="entry name" value="PyrdxlP-dep_Trfase_major"/>
</dbReference>
<dbReference type="Pfam" id="PF02347">
    <property type="entry name" value="GDC-P"/>
    <property type="match status" value="1"/>
</dbReference>
<sequence length="455" mass="49791">MNYVSNTPEDISAMLKDIGDSKKKALSSIDDLFSDIPGNLRLKSLNLPGSLSEIEVCEKLKSHARKTLPYSDYKCFMGGGSYDHYIPSAVAAVIGRSDFYTAYTPYQPEVSQGTLMSIFEYQTMICNLTGMQASNASHYDGATALAESMIMAYNINSRKEFLLASTVNPAYVRVLETYAHAADFKLHTIPFDAKTGRLDAEFIKKNLNDSIAAVIVQTPSFFGIVEDFKWLAELAHEKGAVLAVSANPTSLGLLKAPASYGADIVCGDGQPLGIPSSFGGPALGFMATSQKYIRKLPGRIVGETVDKNGKRAYVLTLQAREQHIRREKASSNICSNQALCALAATVYLSYVGPHGLRDIAARCSDMAHYLADRISKVKGFDIKFKNTHFFHEFVVTYPDALTYEKLFDHFAAAKILPGVSLAKVGVANGLLVCATEMRTKEDIDAYIKCLEAIKW</sequence>
<dbReference type="PIRSF" id="PIRSF006815">
    <property type="entry name" value="GcvPA"/>
    <property type="match status" value="1"/>
</dbReference>
<dbReference type="GO" id="GO:0004375">
    <property type="term" value="F:glycine dehydrogenase (decarboxylating) activity"/>
    <property type="evidence" value="ECO:0007669"/>
    <property type="project" value="UniProtKB-EC"/>
</dbReference>
<proteinExistence type="inferred from homology"/>
<evidence type="ECO:0000256" key="4">
    <source>
        <dbReference type="HAMAP-Rule" id="MF_00712"/>
    </source>
</evidence>
<name>A0A1F7WL58_9BACT</name>
<dbReference type="PANTHER" id="PTHR42806:SF1">
    <property type="entry name" value="GLYCINE DEHYDROGENASE (DECARBOXYLATING)"/>
    <property type="match status" value="1"/>
</dbReference>
<evidence type="ECO:0000259" key="5">
    <source>
        <dbReference type="Pfam" id="PF02347"/>
    </source>
</evidence>
<feature type="domain" description="Glycine cleavage system P-protein N-terminal" evidence="5">
    <location>
        <begin position="2"/>
        <end position="449"/>
    </location>
</feature>
<dbReference type="PANTHER" id="PTHR42806">
    <property type="entry name" value="GLYCINE CLEAVAGE SYSTEM P-PROTEIN"/>
    <property type="match status" value="1"/>
</dbReference>
<comment type="subunit">
    <text evidence="4">The glycine cleavage system is composed of four proteins: P, T, L and H. In this organism, the P 'protein' is a heterodimer of two subunits.</text>
</comment>
<evidence type="ECO:0000256" key="3">
    <source>
        <dbReference type="ARBA" id="ARBA00049026"/>
    </source>
</evidence>
<evidence type="ECO:0000313" key="6">
    <source>
        <dbReference type="EMBL" id="OGM03564.1"/>
    </source>
</evidence>
<gene>
    <name evidence="4" type="primary">gcvPA</name>
    <name evidence="6" type="ORF">A2008_02890</name>
</gene>
<accession>A0A1F7WL58</accession>
<dbReference type="GO" id="GO:0009116">
    <property type="term" value="P:nucleoside metabolic process"/>
    <property type="evidence" value="ECO:0007669"/>
    <property type="project" value="InterPro"/>
</dbReference>
<dbReference type="Gene3D" id="3.90.1150.10">
    <property type="entry name" value="Aspartate Aminotransferase, domain 1"/>
    <property type="match status" value="1"/>
</dbReference>
<protein>
    <recommendedName>
        <fullName evidence="4">Probable glycine dehydrogenase (decarboxylating) subunit 1</fullName>
        <ecNumber evidence="4">1.4.4.2</ecNumber>
    </recommendedName>
    <alternativeName>
        <fullName evidence="4">Glycine cleavage system P-protein subunit 1</fullName>
    </alternativeName>
    <alternativeName>
        <fullName evidence="4">Glycine decarboxylase subunit 1</fullName>
    </alternativeName>
    <alternativeName>
        <fullName evidence="4">Glycine dehydrogenase (aminomethyl-transferring) subunit 1</fullName>
    </alternativeName>
</protein>
<organism evidence="6 7">
    <name type="scientific">Candidatus Wallbacteria bacterium GWC2_49_35</name>
    <dbReference type="NCBI Taxonomy" id="1817813"/>
    <lineage>
        <taxon>Bacteria</taxon>
        <taxon>Candidatus Walliibacteriota</taxon>
    </lineage>
</organism>
<dbReference type="STRING" id="1817813.A2008_02890"/>
<dbReference type="InterPro" id="IPR023010">
    <property type="entry name" value="GcvPA"/>
</dbReference>
<keyword evidence="2 4" id="KW-0560">Oxidoreductase</keyword>
<dbReference type="InterPro" id="IPR015424">
    <property type="entry name" value="PyrdxlP-dep_Trfase"/>
</dbReference>
<comment type="caution">
    <text evidence="6">The sequence shown here is derived from an EMBL/GenBank/DDBJ whole genome shotgun (WGS) entry which is preliminary data.</text>
</comment>
<dbReference type="Proteomes" id="UP000178735">
    <property type="component" value="Unassembled WGS sequence"/>
</dbReference>
<comment type="function">
    <text evidence="1 4">The glycine cleavage system catalyzes the degradation of glycine. The P protein binds the alpha-amino group of glycine through its pyridoxal phosphate cofactor; CO(2) is released and the remaining methylamine moiety is then transferred to the lipoamide cofactor of the H protein.</text>
</comment>
<comment type="similarity">
    <text evidence="4">Belongs to the GcvP family. N-terminal subunit subfamily.</text>
</comment>
<evidence type="ECO:0000256" key="2">
    <source>
        <dbReference type="ARBA" id="ARBA00023002"/>
    </source>
</evidence>
<dbReference type="EC" id="1.4.4.2" evidence="4"/>
<dbReference type="NCBIfam" id="NF001696">
    <property type="entry name" value="PRK00451.1"/>
    <property type="match status" value="1"/>
</dbReference>
<dbReference type="EMBL" id="MGFH01000161">
    <property type="protein sequence ID" value="OGM03564.1"/>
    <property type="molecule type" value="Genomic_DNA"/>
</dbReference>
<dbReference type="AlphaFoldDB" id="A0A1F7WL58"/>
<dbReference type="GO" id="GO:0019464">
    <property type="term" value="P:glycine decarboxylation via glycine cleavage system"/>
    <property type="evidence" value="ECO:0007669"/>
    <property type="project" value="UniProtKB-UniRule"/>
</dbReference>
<dbReference type="CDD" id="cd00613">
    <property type="entry name" value="GDC-P"/>
    <property type="match status" value="1"/>
</dbReference>
<dbReference type="InterPro" id="IPR049315">
    <property type="entry name" value="GDC-P_N"/>
</dbReference>
<dbReference type="SUPFAM" id="SSF53383">
    <property type="entry name" value="PLP-dependent transferases"/>
    <property type="match status" value="1"/>
</dbReference>
<reference evidence="6 7" key="1">
    <citation type="journal article" date="2016" name="Nat. Commun.">
        <title>Thousands of microbial genomes shed light on interconnected biogeochemical processes in an aquifer system.</title>
        <authorList>
            <person name="Anantharaman K."/>
            <person name="Brown C.T."/>
            <person name="Hug L.A."/>
            <person name="Sharon I."/>
            <person name="Castelle C.J."/>
            <person name="Probst A.J."/>
            <person name="Thomas B.C."/>
            <person name="Singh A."/>
            <person name="Wilkins M.J."/>
            <person name="Karaoz U."/>
            <person name="Brodie E.L."/>
            <person name="Williams K.H."/>
            <person name="Hubbard S.S."/>
            <person name="Banfield J.F."/>
        </authorList>
    </citation>
    <scope>NUCLEOTIDE SEQUENCE [LARGE SCALE GENOMIC DNA]</scope>
</reference>
<evidence type="ECO:0000313" key="7">
    <source>
        <dbReference type="Proteomes" id="UP000178735"/>
    </source>
</evidence>